<keyword evidence="5" id="KW-0597">Phosphoprotein</keyword>
<dbReference type="GO" id="GO:0005886">
    <property type="term" value="C:plasma membrane"/>
    <property type="evidence" value="ECO:0007669"/>
    <property type="project" value="UniProtKB-SubCell"/>
</dbReference>
<comment type="catalytic activity">
    <reaction evidence="1">
        <text>ATP + protein L-histidine = ADP + protein N-phospho-L-histidine.</text>
        <dbReference type="EC" id="2.7.13.3"/>
    </reaction>
</comment>
<evidence type="ECO:0000256" key="3">
    <source>
        <dbReference type="ARBA" id="ARBA00012438"/>
    </source>
</evidence>
<keyword evidence="9" id="KW-0067">ATP-binding</keyword>
<dbReference type="InterPro" id="IPR036890">
    <property type="entry name" value="HATPase_C_sf"/>
</dbReference>
<evidence type="ECO:0000259" key="15">
    <source>
        <dbReference type="PROSITE" id="PS50885"/>
    </source>
</evidence>
<evidence type="ECO:0000256" key="2">
    <source>
        <dbReference type="ARBA" id="ARBA00004651"/>
    </source>
</evidence>
<keyword evidence="11 13" id="KW-0472">Membrane</keyword>
<keyword evidence="13" id="KW-0812">Transmembrane</keyword>
<feature type="transmembrane region" description="Helical" evidence="13">
    <location>
        <begin position="12"/>
        <end position="37"/>
    </location>
</feature>
<accession>A0A841U3Y1</accession>
<evidence type="ECO:0000313" key="17">
    <source>
        <dbReference type="Proteomes" id="UP000553776"/>
    </source>
</evidence>
<sequence>MAKRLRPQSLRAQLIVFFMIISLVVLSAASYIIYTFMLNQIKDQNQRLLYQQFQQVDHNIHGLVGDVDRLSKLFLLDDQIQQMLLHLSDKSELEFLGYKNMLHAQIEKFISNYGYIHSIYLTTENQGAMGGSGDTTLVQSKEEWNRTFFGSEVFKRSVEAFPDMIIQGGLRKSYFNPYLTGDKDGTLFSMIRGVRAIYDPKTSATLIFNVDERYLASLYSADLDPSDGDMYIVDAQGNILSGSRPERIGTRSVFRPSEEQAADYGSIDDKAGNASYQLVYYKLQDAGWYAVKEIPLKLYSGQILAVQRILIAVFLCSILIMFAVSYFWLRKMIKPLRLLAGKMKDVSRGELGVTFDSVPDNELGIVVRRFNEMSLSIVDLLDKNNRMQEAKRELEIEALRYQINPHFLYNTLNMIRWMATMIKADNIVNTIVALGNILRPVFKSKDPMCSLRDELSYLENYIKIINMRFNNSIRFEIGVDEPVLDCRVPRFILQPLVENAIAAGRQEEDRAIYIAIAAETEGGELRIRVTDSGVGIEPERLNELNRLLDSGESQQASEGGGGIGLSNVNKRIRLYFGPQYGLRFEPREKGAEVVVRLPAGGA</sequence>
<dbReference type="PROSITE" id="PS50109">
    <property type="entry name" value="HIS_KIN"/>
    <property type="match status" value="1"/>
</dbReference>
<dbReference type="PRINTS" id="PR00344">
    <property type="entry name" value="BCTRLSENSOR"/>
</dbReference>
<comment type="subcellular location">
    <subcellularLocation>
        <location evidence="2">Cell membrane</location>
        <topology evidence="2">Multi-pass membrane protein</topology>
    </subcellularLocation>
</comment>
<keyword evidence="17" id="KW-1185">Reference proteome</keyword>
<dbReference type="SMART" id="SM00304">
    <property type="entry name" value="HAMP"/>
    <property type="match status" value="1"/>
</dbReference>
<dbReference type="PANTHER" id="PTHR34220">
    <property type="entry name" value="SENSOR HISTIDINE KINASE YPDA"/>
    <property type="match status" value="1"/>
</dbReference>
<dbReference type="Proteomes" id="UP000553776">
    <property type="component" value="Unassembled WGS sequence"/>
</dbReference>
<dbReference type="SUPFAM" id="SSF158472">
    <property type="entry name" value="HAMP domain-like"/>
    <property type="match status" value="1"/>
</dbReference>
<evidence type="ECO:0000313" key="16">
    <source>
        <dbReference type="EMBL" id="MBB6693838.1"/>
    </source>
</evidence>
<dbReference type="Gene3D" id="6.10.340.10">
    <property type="match status" value="1"/>
</dbReference>
<keyword evidence="8 16" id="KW-0418">Kinase</keyword>
<dbReference type="SMART" id="SM00387">
    <property type="entry name" value="HATPase_c"/>
    <property type="match status" value="1"/>
</dbReference>
<keyword evidence="4" id="KW-1003">Cell membrane</keyword>
<evidence type="ECO:0000256" key="13">
    <source>
        <dbReference type="SAM" id="Phobius"/>
    </source>
</evidence>
<dbReference type="AlphaFoldDB" id="A0A841U3Y1"/>
<protein>
    <recommendedName>
        <fullName evidence="3">histidine kinase</fullName>
        <ecNumber evidence="3">2.7.13.3</ecNumber>
    </recommendedName>
</protein>
<dbReference type="PROSITE" id="PS50885">
    <property type="entry name" value="HAMP"/>
    <property type="match status" value="1"/>
</dbReference>
<dbReference type="InterPro" id="IPR005467">
    <property type="entry name" value="His_kinase_dom"/>
</dbReference>
<dbReference type="InterPro" id="IPR004358">
    <property type="entry name" value="Sig_transdc_His_kin-like_C"/>
</dbReference>
<evidence type="ECO:0000256" key="1">
    <source>
        <dbReference type="ARBA" id="ARBA00000085"/>
    </source>
</evidence>
<reference evidence="16 17" key="1">
    <citation type="submission" date="2020-08" db="EMBL/GenBank/DDBJ databases">
        <title>Cohnella phylogeny.</title>
        <authorList>
            <person name="Dunlap C."/>
        </authorList>
    </citation>
    <scope>NUCLEOTIDE SEQUENCE [LARGE SCALE GENOMIC DNA]</scope>
    <source>
        <strain evidence="16 17">DSM 25239</strain>
    </source>
</reference>
<dbReference type="CDD" id="cd06225">
    <property type="entry name" value="HAMP"/>
    <property type="match status" value="1"/>
</dbReference>
<evidence type="ECO:0000256" key="11">
    <source>
        <dbReference type="ARBA" id="ARBA00023136"/>
    </source>
</evidence>
<dbReference type="Pfam" id="PF02518">
    <property type="entry name" value="HATPase_c"/>
    <property type="match status" value="1"/>
</dbReference>
<evidence type="ECO:0000256" key="7">
    <source>
        <dbReference type="ARBA" id="ARBA00022741"/>
    </source>
</evidence>
<name>A0A841U3Y1_9BACL</name>
<comment type="caution">
    <text evidence="16">The sequence shown here is derived from an EMBL/GenBank/DDBJ whole genome shotgun (WGS) entry which is preliminary data.</text>
</comment>
<evidence type="ECO:0000259" key="14">
    <source>
        <dbReference type="PROSITE" id="PS50109"/>
    </source>
</evidence>
<dbReference type="Gene3D" id="3.30.565.10">
    <property type="entry name" value="Histidine kinase-like ATPase, C-terminal domain"/>
    <property type="match status" value="1"/>
</dbReference>
<keyword evidence="7" id="KW-0547">Nucleotide-binding</keyword>
<dbReference type="GO" id="GO:0000155">
    <property type="term" value="F:phosphorelay sensor kinase activity"/>
    <property type="evidence" value="ECO:0007669"/>
    <property type="project" value="InterPro"/>
</dbReference>
<dbReference type="GO" id="GO:0005524">
    <property type="term" value="F:ATP binding"/>
    <property type="evidence" value="ECO:0007669"/>
    <property type="project" value="UniProtKB-KW"/>
</dbReference>
<keyword evidence="6" id="KW-0808">Transferase</keyword>
<evidence type="ECO:0000256" key="10">
    <source>
        <dbReference type="ARBA" id="ARBA00023012"/>
    </source>
</evidence>
<dbReference type="EC" id="2.7.13.3" evidence="3"/>
<dbReference type="Pfam" id="PF00672">
    <property type="entry name" value="HAMP"/>
    <property type="match status" value="1"/>
</dbReference>
<dbReference type="InterPro" id="IPR050640">
    <property type="entry name" value="Bact_2-comp_sensor_kinase"/>
</dbReference>
<proteinExistence type="predicted"/>
<dbReference type="SUPFAM" id="SSF55874">
    <property type="entry name" value="ATPase domain of HSP90 chaperone/DNA topoisomerase II/histidine kinase"/>
    <property type="match status" value="1"/>
</dbReference>
<dbReference type="Pfam" id="PF06580">
    <property type="entry name" value="His_kinase"/>
    <property type="match status" value="1"/>
</dbReference>
<dbReference type="InterPro" id="IPR003660">
    <property type="entry name" value="HAMP_dom"/>
</dbReference>
<feature type="transmembrane region" description="Helical" evidence="13">
    <location>
        <begin position="309"/>
        <end position="329"/>
    </location>
</feature>
<feature type="domain" description="HAMP" evidence="15">
    <location>
        <begin position="330"/>
        <end position="382"/>
    </location>
</feature>
<feature type="coiled-coil region" evidence="12">
    <location>
        <begin position="377"/>
        <end position="404"/>
    </location>
</feature>
<evidence type="ECO:0000256" key="5">
    <source>
        <dbReference type="ARBA" id="ARBA00022553"/>
    </source>
</evidence>
<keyword evidence="12" id="KW-0175">Coiled coil</keyword>
<evidence type="ECO:0000256" key="8">
    <source>
        <dbReference type="ARBA" id="ARBA00022777"/>
    </source>
</evidence>
<evidence type="ECO:0000256" key="4">
    <source>
        <dbReference type="ARBA" id="ARBA00022475"/>
    </source>
</evidence>
<evidence type="ECO:0000256" key="6">
    <source>
        <dbReference type="ARBA" id="ARBA00022679"/>
    </source>
</evidence>
<evidence type="ECO:0000256" key="12">
    <source>
        <dbReference type="SAM" id="Coils"/>
    </source>
</evidence>
<organism evidence="16 17">
    <name type="scientific">Cohnella xylanilytica</name>
    <dbReference type="NCBI Taxonomy" id="557555"/>
    <lineage>
        <taxon>Bacteria</taxon>
        <taxon>Bacillati</taxon>
        <taxon>Bacillota</taxon>
        <taxon>Bacilli</taxon>
        <taxon>Bacillales</taxon>
        <taxon>Paenibacillaceae</taxon>
        <taxon>Cohnella</taxon>
    </lineage>
</organism>
<gene>
    <name evidence="16" type="ORF">H7B90_20785</name>
</gene>
<feature type="domain" description="Histidine kinase" evidence="14">
    <location>
        <begin position="492"/>
        <end position="601"/>
    </location>
</feature>
<dbReference type="EMBL" id="JACJVR010000079">
    <property type="protein sequence ID" value="MBB6693838.1"/>
    <property type="molecule type" value="Genomic_DNA"/>
</dbReference>
<dbReference type="InterPro" id="IPR003594">
    <property type="entry name" value="HATPase_dom"/>
</dbReference>
<keyword evidence="10" id="KW-0902">Two-component regulatory system</keyword>
<dbReference type="InterPro" id="IPR010559">
    <property type="entry name" value="Sig_transdc_His_kin_internal"/>
</dbReference>
<keyword evidence="13" id="KW-1133">Transmembrane helix</keyword>
<dbReference type="PANTHER" id="PTHR34220:SF7">
    <property type="entry name" value="SENSOR HISTIDINE KINASE YPDA"/>
    <property type="match status" value="1"/>
</dbReference>
<evidence type="ECO:0000256" key="9">
    <source>
        <dbReference type="ARBA" id="ARBA00022840"/>
    </source>
</evidence>